<keyword evidence="3" id="KW-0808">Transferase</keyword>
<keyword evidence="8 11" id="KW-0012">Acyltransferase</keyword>
<evidence type="ECO:0000313" key="11">
    <source>
        <dbReference type="EMBL" id="CAI9951232.1"/>
    </source>
</evidence>
<evidence type="ECO:0000259" key="10">
    <source>
        <dbReference type="SMART" id="SM00563"/>
    </source>
</evidence>
<dbReference type="GO" id="GO:0016746">
    <property type="term" value="F:acyltransferase activity"/>
    <property type="evidence" value="ECO:0007669"/>
    <property type="project" value="UniProtKB-KW"/>
</dbReference>
<comment type="caution">
    <text evidence="11">The sequence shown here is derived from an EMBL/GenBank/DDBJ whole genome shotgun (WGS) entry which is preliminary data.</text>
</comment>
<accession>A0AA86Q860</accession>
<evidence type="ECO:0000313" key="12">
    <source>
        <dbReference type="EMBL" id="CAL6030469.1"/>
    </source>
</evidence>
<comment type="subcellular location">
    <subcellularLocation>
        <location evidence="1">Membrane</location>
    </subcellularLocation>
</comment>
<organism evidence="11">
    <name type="scientific">Hexamita inflata</name>
    <dbReference type="NCBI Taxonomy" id="28002"/>
    <lineage>
        <taxon>Eukaryota</taxon>
        <taxon>Metamonada</taxon>
        <taxon>Diplomonadida</taxon>
        <taxon>Hexamitidae</taxon>
        <taxon>Hexamitinae</taxon>
        <taxon>Hexamita</taxon>
    </lineage>
</organism>
<evidence type="ECO:0000256" key="1">
    <source>
        <dbReference type="ARBA" id="ARBA00004370"/>
    </source>
</evidence>
<feature type="domain" description="Phospholipid/glycerol acyltransferase" evidence="10">
    <location>
        <begin position="110"/>
        <end position="220"/>
    </location>
</feature>
<evidence type="ECO:0000256" key="7">
    <source>
        <dbReference type="ARBA" id="ARBA00023136"/>
    </source>
</evidence>
<dbReference type="PANTHER" id="PTHR23063:SF52">
    <property type="entry name" value="LYSOPHOSPHATIDYLCHOLINE ACYLTRANSFERASE"/>
    <property type="match status" value="1"/>
</dbReference>
<dbReference type="EMBL" id="CAXDID020000115">
    <property type="protein sequence ID" value="CAL6030469.1"/>
    <property type="molecule type" value="Genomic_DNA"/>
</dbReference>
<comment type="similarity">
    <text evidence="2">Belongs to the 1-acyl-sn-glycerol-3-phosphate acyltransferase family.</text>
</comment>
<dbReference type="GO" id="GO:0006629">
    <property type="term" value="P:lipid metabolic process"/>
    <property type="evidence" value="ECO:0007669"/>
    <property type="project" value="UniProtKB-KW"/>
</dbReference>
<dbReference type="GO" id="GO:0016020">
    <property type="term" value="C:membrane"/>
    <property type="evidence" value="ECO:0007669"/>
    <property type="project" value="UniProtKB-SubCell"/>
</dbReference>
<dbReference type="AlphaFoldDB" id="A0AA86Q860"/>
<dbReference type="PANTHER" id="PTHR23063">
    <property type="entry name" value="PHOSPHOLIPID ACYLTRANSFERASE"/>
    <property type="match status" value="1"/>
</dbReference>
<proteinExistence type="inferred from homology"/>
<dbReference type="SMART" id="SM00563">
    <property type="entry name" value="PlsC"/>
    <property type="match status" value="1"/>
</dbReference>
<evidence type="ECO:0000313" key="13">
    <source>
        <dbReference type="Proteomes" id="UP001642409"/>
    </source>
</evidence>
<reference evidence="11" key="1">
    <citation type="submission" date="2023-06" db="EMBL/GenBank/DDBJ databases">
        <authorList>
            <person name="Kurt Z."/>
        </authorList>
    </citation>
    <scope>NUCLEOTIDE SEQUENCE</scope>
</reference>
<gene>
    <name evidence="12" type="ORF">HINF_LOCUS33346</name>
    <name evidence="11" type="ORF">HINF_LOCUS38877</name>
</gene>
<evidence type="ECO:0000256" key="2">
    <source>
        <dbReference type="ARBA" id="ARBA00008655"/>
    </source>
</evidence>
<reference evidence="12 13" key="2">
    <citation type="submission" date="2024-07" db="EMBL/GenBank/DDBJ databases">
        <authorList>
            <person name="Akdeniz Z."/>
        </authorList>
    </citation>
    <scope>NUCLEOTIDE SEQUENCE [LARGE SCALE GENOMIC DNA]</scope>
</reference>
<dbReference type="InterPro" id="IPR002123">
    <property type="entry name" value="Plipid/glycerol_acylTrfase"/>
</dbReference>
<sequence>MQYKQHKDHHPFAAVIPTKNLAYYIYWTISIVFAPLTFLTRFTIVIIGIILNSVSLSLLIKGQKMDLPLKPMRRRIIRFFQILSSKIIIFGFGFTITERNKHLKPKQTENVLISNHVASSDPVVYASLGFTSFVSKEQVRQIPIYSTMAIAGQGLFVDRSARDGSSLRKMIDRISDNSGSFPLLTVFPEGTTVNQASLIQFKRGAFSAMKPVSMACIRYCQRFFNTSDASQNKVILQLKTMIAIWNPVVIDYMGNLAPLQGETDVEFANRARNQYIERYGFVACDCTWKDNYYFNSLANTQYEETSDYYKAHFGPEVTRQNKFVIFKKNLKLKNE</sequence>
<evidence type="ECO:0000256" key="3">
    <source>
        <dbReference type="ARBA" id="ARBA00022679"/>
    </source>
</evidence>
<evidence type="ECO:0000256" key="4">
    <source>
        <dbReference type="ARBA" id="ARBA00022692"/>
    </source>
</evidence>
<dbReference type="EMBL" id="CATOUU010000822">
    <property type="protein sequence ID" value="CAI9951232.1"/>
    <property type="molecule type" value="Genomic_DNA"/>
</dbReference>
<keyword evidence="7 9" id="KW-0472">Membrane</keyword>
<keyword evidence="4 9" id="KW-0812">Transmembrane</keyword>
<protein>
    <submittedName>
        <fullName evidence="11">Lysophospholipid acyltransferase</fullName>
    </submittedName>
    <submittedName>
        <fullName evidence="12">Lysophospholipid_acyltransferase</fullName>
    </submittedName>
</protein>
<evidence type="ECO:0000256" key="6">
    <source>
        <dbReference type="ARBA" id="ARBA00023098"/>
    </source>
</evidence>
<feature type="transmembrane region" description="Helical" evidence="9">
    <location>
        <begin position="76"/>
        <end position="96"/>
    </location>
</feature>
<evidence type="ECO:0000256" key="8">
    <source>
        <dbReference type="ARBA" id="ARBA00023315"/>
    </source>
</evidence>
<keyword evidence="5 9" id="KW-1133">Transmembrane helix</keyword>
<keyword evidence="13" id="KW-1185">Reference proteome</keyword>
<feature type="transmembrane region" description="Helical" evidence="9">
    <location>
        <begin position="21"/>
        <end position="38"/>
    </location>
</feature>
<dbReference type="Pfam" id="PF01553">
    <property type="entry name" value="Acyltransferase"/>
    <property type="match status" value="1"/>
</dbReference>
<name>A0AA86Q860_9EUKA</name>
<feature type="transmembrane region" description="Helical" evidence="9">
    <location>
        <begin position="44"/>
        <end position="60"/>
    </location>
</feature>
<keyword evidence="6" id="KW-0443">Lipid metabolism</keyword>
<dbReference type="SUPFAM" id="SSF69593">
    <property type="entry name" value="Glycerol-3-phosphate (1)-acyltransferase"/>
    <property type="match status" value="1"/>
</dbReference>
<dbReference type="Proteomes" id="UP001642409">
    <property type="component" value="Unassembled WGS sequence"/>
</dbReference>
<evidence type="ECO:0000256" key="5">
    <source>
        <dbReference type="ARBA" id="ARBA00022989"/>
    </source>
</evidence>
<evidence type="ECO:0000256" key="9">
    <source>
        <dbReference type="SAM" id="Phobius"/>
    </source>
</evidence>